<name>A0A1B5L4Q7_USTVR</name>
<comment type="caution">
    <text evidence="2">The sequence shown here is derived from an EMBL/GenBank/DDBJ whole genome shotgun (WGS) entry which is preliminary data.</text>
</comment>
<accession>A0A1B5L4Q7</accession>
<reference evidence="3" key="1">
    <citation type="journal article" date="2016" name="Genome Announc.">
        <title>Genome sequence of Ustilaginoidea virens IPU010, a rice pathogenic fungus causing false smut.</title>
        <authorList>
            <person name="Kumagai T."/>
            <person name="Ishii T."/>
            <person name="Terai G."/>
            <person name="Umemura M."/>
            <person name="Machida M."/>
            <person name="Asai K."/>
        </authorList>
    </citation>
    <scope>NUCLEOTIDE SEQUENCE [LARGE SCALE GENOMIC DNA]</scope>
    <source>
        <strain evidence="3">IPU010</strain>
    </source>
</reference>
<dbReference type="EMBL" id="BBTG02000024">
    <property type="protein sequence ID" value="GAO18477.1"/>
    <property type="molecule type" value="Genomic_DNA"/>
</dbReference>
<sequence length="142" mass="15389">MDYAAMIRSSMKTRTLQTVALTLADALFSPAKHRPPERSEHGSVGRRHLSQLLQIRPVQVIEAAHDRAVDVDDGDDALDPAAAPVGQNRHDNLAPAVAVAGNVARERAHVGHQLRLRGGRCRAADASAKRDGLTRHFALERA</sequence>
<proteinExistence type="predicted"/>
<gene>
    <name evidence="2" type="ORF">UVI_02041850</name>
</gene>
<evidence type="ECO:0000313" key="3">
    <source>
        <dbReference type="Proteomes" id="UP000054053"/>
    </source>
</evidence>
<organism evidence="2 3">
    <name type="scientific">Ustilaginoidea virens</name>
    <name type="common">Rice false smut fungus</name>
    <name type="synonym">Villosiclava virens</name>
    <dbReference type="NCBI Taxonomy" id="1159556"/>
    <lineage>
        <taxon>Eukaryota</taxon>
        <taxon>Fungi</taxon>
        <taxon>Dikarya</taxon>
        <taxon>Ascomycota</taxon>
        <taxon>Pezizomycotina</taxon>
        <taxon>Sordariomycetes</taxon>
        <taxon>Hypocreomycetidae</taxon>
        <taxon>Hypocreales</taxon>
        <taxon>Clavicipitaceae</taxon>
        <taxon>Ustilaginoidea</taxon>
    </lineage>
</organism>
<evidence type="ECO:0000313" key="2">
    <source>
        <dbReference type="EMBL" id="GAO18477.1"/>
    </source>
</evidence>
<feature type="region of interest" description="Disordered" evidence="1">
    <location>
        <begin position="71"/>
        <end position="90"/>
    </location>
</feature>
<protein>
    <submittedName>
        <fullName evidence="2">Uncharacterized protein</fullName>
    </submittedName>
</protein>
<dbReference type="Proteomes" id="UP000054053">
    <property type="component" value="Unassembled WGS sequence"/>
</dbReference>
<dbReference type="AlphaFoldDB" id="A0A1B5L4Q7"/>
<evidence type="ECO:0000256" key="1">
    <source>
        <dbReference type="SAM" id="MobiDB-lite"/>
    </source>
</evidence>